<dbReference type="GO" id="GO:0016020">
    <property type="term" value="C:membrane"/>
    <property type="evidence" value="ECO:0007669"/>
    <property type="project" value="UniProtKB-SubCell"/>
</dbReference>
<feature type="transmembrane region" description="Helical" evidence="5">
    <location>
        <begin position="232"/>
        <end position="250"/>
    </location>
</feature>
<comment type="subcellular location">
    <subcellularLocation>
        <location evidence="1">Membrane</location>
        <topology evidence="1">Multi-pass membrane protein</topology>
    </subcellularLocation>
</comment>
<dbReference type="RefSeq" id="WP_078200161.1">
    <property type="nucleotide sequence ID" value="NZ_CP017758.1"/>
</dbReference>
<keyword evidence="3 5" id="KW-1133">Transmembrane helix</keyword>
<feature type="transmembrane region" description="Helical" evidence="5">
    <location>
        <begin position="262"/>
        <end position="281"/>
    </location>
</feature>
<organism evidence="6 7">
    <name type="scientific">Cupriavidus necator</name>
    <name type="common">Alcaligenes eutrophus</name>
    <name type="synonym">Ralstonia eutropha</name>
    <dbReference type="NCBI Taxonomy" id="106590"/>
    <lineage>
        <taxon>Bacteria</taxon>
        <taxon>Pseudomonadati</taxon>
        <taxon>Pseudomonadota</taxon>
        <taxon>Betaproteobacteria</taxon>
        <taxon>Burkholderiales</taxon>
        <taxon>Burkholderiaceae</taxon>
        <taxon>Cupriavidus</taxon>
    </lineage>
</organism>
<feature type="transmembrane region" description="Helical" evidence="5">
    <location>
        <begin position="40"/>
        <end position="64"/>
    </location>
</feature>
<feature type="transmembrane region" description="Helical" evidence="5">
    <location>
        <begin position="200"/>
        <end position="220"/>
    </location>
</feature>
<dbReference type="Pfam" id="PF01758">
    <property type="entry name" value="SBF"/>
    <property type="match status" value="1"/>
</dbReference>
<dbReference type="InterPro" id="IPR002657">
    <property type="entry name" value="BilAc:Na_symport/Acr3"/>
</dbReference>
<evidence type="ECO:0000256" key="1">
    <source>
        <dbReference type="ARBA" id="ARBA00004141"/>
    </source>
</evidence>
<keyword evidence="4 5" id="KW-0472">Membrane</keyword>
<dbReference type="EMBL" id="CP017758">
    <property type="protein sequence ID" value="AQV97827.1"/>
    <property type="molecule type" value="Genomic_DNA"/>
</dbReference>
<feature type="transmembrane region" description="Helical" evidence="5">
    <location>
        <begin position="142"/>
        <end position="161"/>
    </location>
</feature>
<reference evidence="7" key="1">
    <citation type="submission" date="2017-02" db="EMBL/GenBank/DDBJ databases">
        <title>Complete genome sequence of Cupriavidus necator strain NH9, a 3-chlorobenzoate degrader.</title>
        <authorList>
            <person name="Moriuchi R."/>
            <person name="Dohra H."/>
            <person name="Ogawa N."/>
        </authorList>
    </citation>
    <scope>NUCLEOTIDE SEQUENCE [LARGE SCALE GENOMIC DNA]</scope>
    <source>
        <strain evidence="7">NH9</strain>
    </source>
</reference>
<feature type="transmembrane region" description="Helical" evidence="5">
    <location>
        <begin position="100"/>
        <end position="122"/>
    </location>
</feature>
<dbReference type="InterPro" id="IPR004710">
    <property type="entry name" value="Bilac:Na_transpt"/>
</dbReference>
<feature type="transmembrane region" description="Helical" evidence="5">
    <location>
        <begin position="70"/>
        <end position="88"/>
    </location>
</feature>
<feature type="transmembrane region" description="Helical" evidence="5">
    <location>
        <begin position="6"/>
        <end position="28"/>
    </location>
</feature>
<dbReference type="Gene3D" id="1.20.1530.20">
    <property type="match status" value="1"/>
</dbReference>
<evidence type="ECO:0000256" key="3">
    <source>
        <dbReference type="ARBA" id="ARBA00022989"/>
    </source>
</evidence>
<proteinExistence type="predicted"/>
<dbReference type="KEGG" id="cuh:BJN34_28580"/>
<evidence type="ECO:0000313" key="6">
    <source>
        <dbReference type="EMBL" id="AQV97827.1"/>
    </source>
</evidence>
<dbReference type="PANTHER" id="PTHR10361:SF24">
    <property type="entry name" value="P3 PROTEIN"/>
    <property type="match status" value="1"/>
</dbReference>
<feature type="transmembrane region" description="Helical" evidence="5">
    <location>
        <begin position="173"/>
        <end position="194"/>
    </location>
</feature>
<evidence type="ECO:0000313" key="7">
    <source>
        <dbReference type="Proteomes" id="UP000189627"/>
    </source>
</evidence>
<dbReference type="AlphaFoldDB" id="A0A1U9UZK8"/>
<evidence type="ECO:0000256" key="2">
    <source>
        <dbReference type="ARBA" id="ARBA00022692"/>
    </source>
</evidence>
<keyword evidence="2 5" id="KW-0812">Transmembrane</keyword>
<dbReference type="PANTHER" id="PTHR10361">
    <property type="entry name" value="SODIUM-BILE ACID COTRANSPORTER"/>
    <property type="match status" value="1"/>
</dbReference>
<dbReference type="InterPro" id="IPR038770">
    <property type="entry name" value="Na+/solute_symporter_sf"/>
</dbReference>
<sequence>MQDSALSTIALPVALAIIMLGLGLHLRLEDFKRILVQPKAIAMGLLAQALLLPALCFFICKAFGLSAELSVGLMLLAASPGGTTANLFSHLFKGDVALNISLTAINSVLAIVTIPTIVNFALGQFMEGQAYIPLQFQKTIEVIVMVLAPVTIGMFIHAKLPGFSRMMDKPVKIASSLILVLLIVSIVVKEWAVISTNFRIVGAACLVFNLASLLVGYLVGKTVRLTEGQNRAIAFEIGVHNGALAIYLALVVLKNGTMSLPAAVYSLLMYFTAAAFGWWVVRKGAGSAVVANGALPASRQ</sequence>
<evidence type="ECO:0000256" key="4">
    <source>
        <dbReference type="ARBA" id="ARBA00023136"/>
    </source>
</evidence>
<evidence type="ECO:0000256" key="5">
    <source>
        <dbReference type="SAM" id="Phobius"/>
    </source>
</evidence>
<protein>
    <submittedName>
        <fullName evidence="6">Bile acid:sodium symporter</fullName>
    </submittedName>
</protein>
<dbReference type="Proteomes" id="UP000189627">
    <property type="component" value="Chromosome 2"/>
</dbReference>
<dbReference type="OrthoDB" id="9806785at2"/>
<accession>A0A1U9UZK8</accession>
<name>A0A1U9UZK8_CUPNE</name>
<gene>
    <name evidence="6" type="ORF">BJN34_28580</name>
</gene>